<feature type="compositionally biased region" description="Basic and acidic residues" evidence="1">
    <location>
        <begin position="105"/>
        <end position="114"/>
    </location>
</feature>
<feature type="compositionally biased region" description="Basic and acidic residues" evidence="1">
    <location>
        <begin position="1"/>
        <end position="17"/>
    </location>
</feature>
<feature type="region of interest" description="Disordered" evidence="1">
    <location>
        <begin position="44"/>
        <end position="160"/>
    </location>
</feature>
<feature type="compositionally biased region" description="Acidic residues" evidence="1">
    <location>
        <begin position="93"/>
        <end position="104"/>
    </location>
</feature>
<protein>
    <submittedName>
        <fullName evidence="2">Uncharacterized protein</fullName>
    </submittedName>
</protein>
<gene>
    <name evidence="2" type="ORF">M441DRAFT_323264</name>
</gene>
<proteinExistence type="predicted"/>
<keyword evidence="3" id="KW-1185">Reference proteome</keyword>
<accession>A0A2T3ZLM8</accession>
<dbReference type="EMBL" id="KZ679257">
    <property type="protein sequence ID" value="PTB45709.1"/>
    <property type="molecule type" value="Genomic_DNA"/>
</dbReference>
<name>A0A2T3ZLM8_TRIA4</name>
<evidence type="ECO:0000256" key="1">
    <source>
        <dbReference type="SAM" id="MobiDB-lite"/>
    </source>
</evidence>
<sequence>MEHATEEEEKMVIKGDGQEGSEIASLEGRRVIRQLTSAQLVQSYGGVATVGLSEAPKATVRYDKRPDKQLGSQRKGSIVDGESPRKAGREERENESEEEEAEEKEGEREKVKRSDQRRRGRGEDQASFRYQLTADRGGGVSKREVRRCCPPSRDPLRRLH</sequence>
<evidence type="ECO:0000313" key="2">
    <source>
        <dbReference type="EMBL" id="PTB45709.1"/>
    </source>
</evidence>
<reference evidence="2 3" key="1">
    <citation type="submission" date="2016-07" db="EMBL/GenBank/DDBJ databases">
        <title>Multiple horizontal gene transfer events from other fungi enriched the ability of initially mycotrophic Trichoderma (Ascomycota) to feed on dead plant biomass.</title>
        <authorList>
            <consortium name="DOE Joint Genome Institute"/>
            <person name="Aerts A."/>
            <person name="Atanasova L."/>
            <person name="Chenthamara K."/>
            <person name="Zhang J."/>
            <person name="Grujic M."/>
            <person name="Henrissat B."/>
            <person name="Kuo A."/>
            <person name="Salamov A."/>
            <person name="Lipzen A."/>
            <person name="Labutti K."/>
            <person name="Barry K."/>
            <person name="Miao Y."/>
            <person name="Rahimi M.J."/>
            <person name="Shen Q."/>
            <person name="Grigoriev I.V."/>
            <person name="Kubicek C.P."/>
            <person name="Druzhinina I.S."/>
        </authorList>
    </citation>
    <scope>NUCLEOTIDE SEQUENCE [LARGE SCALE GENOMIC DNA]</scope>
    <source>
        <strain evidence="2 3">CBS 433.97</strain>
    </source>
</reference>
<feature type="compositionally biased region" description="Basic and acidic residues" evidence="1">
    <location>
        <begin position="82"/>
        <end position="92"/>
    </location>
</feature>
<organism evidence="2 3">
    <name type="scientific">Trichoderma asperellum (strain ATCC 204424 / CBS 433.97 / NBRC 101777)</name>
    <dbReference type="NCBI Taxonomy" id="1042311"/>
    <lineage>
        <taxon>Eukaryota</taxon>
        <taxon>Fungi</taxon>
        <taxon>Dikarya</taxon>
        <taxon>Ascomycota</taxon>
        <taxon>Pezizomycotina</taxon>
        <taxon>Sordariomycetes</taxon>
        <taxon>Hypocreomycetidae</taxon>
        <taxon>Hypocreales</taxon>
        <taxon>Hypocreaceae</taxon>
        <taxon>Trichoderma</taxon>
    </lineage>
</organism>
<evidence type="ECO:0000313" key="3">
    <source>
        <dbReference type="Proteomes" id="UP000240493"/>
    </source>
</evidence>
<feature type="region of interest" description="Disordered" evidence="1">
    <location>
        <begin position="1"/>
        <end position="22"/>
    </location>
</feature>
<dbReference type="Proteomes" id="UP000240493">
    <property type="component" value="Unassembled WGS sequence"/>
</dbReference>
<dbReference type="AlphaFoldDB" id="A0A2T3ZLM8"/>